<dbReference type="Pfam" id="PF05201">
    <property type="entry name" value="GlutR_N"/>
    <property type="match status" value="1"/>
</dbReference>
<dbReference type="EMBL" id="CP015355">
    <property type="protein sequence ID" value="ANS52256.1"/>
    <property type="molecule type" value="Genomic_DNA"/>
</dbReference>
<protein>
    <recommendedName>
        <fullName evidence="7">Glutamate--tRNA ligase</fullName>
        <ecNumber evidence="7">6.1.1.17</ecNumber>
    </recommendedName>
    <alternativeName>
        <fullName evidence="7">Glutamyl-tRNA synthetase</fullName>
        <shortName evidence="7">GluRS</shortName>
    </alternativeName>
</protein>
<feature type="domain" description="Aminoacyl-tRNA synthetase class I anticodon-binding" evidence="11">
    <location>
        <begin position="506"/>
        <end position="545"/>
    </location>
</feature>
<dbReference type="GO" id="GO:0033014">
    <property type="term" value="P:tetrapyrrole biosynthetic process"/>
    <property type="evidence" value="ECO:0007669"/>
    <property type="project" value="InterPro"/>
</dbReference>
<keyword evidence="3 7" id="KW-0547">Nucleotide-binding</keyword>
<evidence type="ECO:0000313" key="12">
    <source>
        <dbReference type="EMBL" id="ANS52256.1"/>
    </source>
</evidence>
<dbReference type="InterPro" id="IPR001412">
    <property type="entry name" value="aa-tRNA-synth_I_CS"/>
</dbReference>
<keyword evidence="5 7" id="KW-0648">Protein biosynthesis</keyword>
<dbReference type="SUPFAM" id="SSF52374">
    <property type="entry name" value="Nucleotidylyl transferase"/>
    <property type="match status" value="1"/>
</dbReference>
<dbReference type="InterPro" id="IPR015895">
    <property type="entry name" value="4pyrrol_synth_GluRdtase_N"/>
</dbReference>
<dbReference type="EC" id="6.1.1.17" evidence="7"/>
<dbReference type="InterPro" id="IPR020058">
    <property type="entry name" value="Glu/Gln-tRNA-synth_Ib_cat-dom"/>
</dbReference>
<dbReference type="InterPro" id="IPR004527">
    <property type="entry name" value="Glu-tRNA-ligase_bac/mito"/>
</dbReference>
<comment type="subcellular location">
    <subcellularLocation>
        <location evidence="7">Cytoplasm</location>
    </subcellularLocation>
</comment>
<dbReference type="SUPFAM" id="SSF69742">
    <property type="entry name" value="Glutamyl tRNA-reductase catalytic, N-terminal domain"/>
    <property type="match status" value="1"/>
</dbReference>
<dbReference type="InterPro" id="IPR008925">
    <property type="entry name" value="aa_tRNA-synth_I_cd-bd_sf"/>
</dbReference>
<dbReference type="InterPro" id="IPR036343">
    <property type="entry name" value="GluRdtase_N_sf"/>
</dbReference>
<dbReference type="InterPro" id="IPR006151">
    <property type="entry name" value="Shikm_DH/Glu-tRNA_Rdtase"/>
</dbReference>
<comment type="subunit">
    <text evidence="7">Monomer.</text>
</comment>
<evidence type="ECO:0000259" key="10">
    <source>
        <dbReference type="Pfam" id="PF05201"/>
    </source>
</evidence>
<keyword evidence="2 7" id="KW-0436">Ligase</keyword>
<feature type="domain" description="Glutamyl-tRNA reductase N-terminal" evidence="10">
    <location>
        <begin position="605"/>
        <end position="693"/>
    </location>
</feature>
<feature type="short sequence motif" description="'HIGH' region" evidence="7">
    <location>
        <begin position="40"/>
        <end position="50"/>
    </location>
</feature>
<comment type="similarity">
    <text evidence="1 7">Belongs to the class-I aminoacyl-tRNA synthetase family. Glutamate--tRNA ligase type 1 subfamily.</text>
</comment>
<dbReference type="InterPro" id="IPR020751">
    <property type="entry name" value="aa-tRNA-synth_I_codon-bd_sub2"/>
</dbReference>
<dbReference type="InterPro" id="IPR014729">
    <property type="entry name" value="Rossmann-like_a/b/a_fold"/>
</dbReference>
<dbReference type="PANTHER" id="PTHR43311:SF2">
    <property type="entry name" value="GLUTAMATE--TRNA LIGASE, MITOCHONDRIAL-RELATED"/>
    <property type="match status" value="1"/>
</dbReference>
<dbReference type="InterPro" id="IPR000924">
    <property type="entry name" value="Glu/Gln-tRNA-synth"/>
</dbReference>
<sequence length="875" mass="101100">MNNELLAKLLPGVTKDADYYSKKFGKRDLDAKAMVTRFAPSPTGFLHIGGLFAASISKKLAVQSNGVFIVRIEDTDKKREVPNGLENIINDLNAFGITPDEGFVDADTQKGEYGPYKQSDRKIIYQSFVKELLKKDLAYPCFCTNEQLEEMKEMQESKKVRPGYYGEWAVHRNLSETEINHYLNMNTPYVIRLKSPGREGNRVMINDLIKGNVEFPENDQDIVLLKSDGLPTYHLAHVVDDFLMGITHVIRGDEWLSSTPLHYQLYQIFNLKAPEYCHISPIMKMDGTSKRKLSKRKDSEAALRFYYEEGIPYKALEEYLLTIANSNFEAWREKHPDHDFNDFHLKIENIGTSGSLFDINKITSISKNYISKLSAIEVYKELYAWSREFDTDLETLLKKYPEYSIDLLGIEREQAKPRKDLDKWSTVIQNMGYFYDEVFETDYNYEIPEFSVEDMKNVVRGYMNVYDAKDTHEKWFSKMQELAKLNGYTESVKEFKKNPTLYKGHVGHVSTFIRVAITGKIESPSLYETLQVMGVSRIQNRLNRFLNYLEENNQINKYLITPELVDLASRLKCNFVDFNISSKDNVKTLADRYDLSQTDGKNIDLLLSTCLRFEQYSLQGDLEPNGLCFLQEETAIRRLLSVLSGLKSEIIGEREILMQMKTALSSSFSDGKISQKDYKAITDLIRLAEHIREDFNLNTIENYSTIGGDIFEQTVTNKENHVVMISGGGYMAEEFFRSINDKVEKVIWVNRNLSKLKKNVSKNFPEYKDKIILADLESCKQFLPIVDFLFVAMSHSYNFFNLNDLKFLNTESLIIDVSYPPAVEETDSHKIMNIANTNFETYVKRQLSKKNIQRANQKIDDITSQLISKNNFINI</sequence>
<dbReference type="GO" id="GO:0005524">
    <property type="term" value="F:ATP binding"/>
    <property type="evidence" value="ECO:0007669"/>
    <property type="project" value="UniProtKB-UniRule"/>
</dbReference>
<dbReference type="Pfam" id="PF19269">
    <property type="entry name" value="Anticodon_2"/>
    <property type="match status" value="1"/>
</dbReference>
<dbReference type="Gene3D" id="3.40.50.720">
    <property type="entry name" value="NAD(P)-binding Rossmann-like Domain"/>
    <property type="match status" value="1"/>
</dbReference>
<dbReference type="AlphaFoldDB" id="A0A9W3SJB7"/>
<evidence type="ECO:0000256" key="5">
    <source>
        <dbReference type="ARBA" id="ARBA00022917"/>
    </source>
</evidence>
<dbReference type="HAMAP" id="MF_00022">
    <property type="entry name" value="Glu_tRNA_synth_type1"/>
    <property type="match status" value="1"/>
</dbReference>
<feature type="domain" description="Quinate/shikimate 5-dehydrogenase/glutamyl-tRNA reductase" evidence="9">
    <location>
        <begin position="714"/>
        <end position="827"/>
    </location>
</feature>
<keyword evidence="6 7" id="KW-0030">Aminoacyl-tRNA synthetase</keyword>
<evidence type="ECO:0000259" key="8">
    <source>
        <dbReference type="Pfam" id="PF00749"/>
    </source>
</evidence>
<dbReference type="GO" id="GO:0005829">
    <property type="term" value="C:cytosol"/>
    <property type="evidence" value="ECO:0007669"/>
    <property type="project" value="TreeGrafter"/>
</dbReference>
<evidence type="ECO:0000256" key="7">
    <source>
        <dbReference type="HAMAP-Rule" id="MF_00022"/>
    </source>
</evidence>
<dbReference type="GO" id="GO:0050661">
    <property type="term" value="F:NADP binding"/>
    <property type="evidence" value="ECO:0007669"/>
    <property type="project" value="InterPro"/>
</dbReference>
<dbReference type="PRINTS" id="PR00987">
    <property type="entry name" value="TRNASYNTHGLU"/>
</dbReference>
<geneLocation type="plasmid" evidence="12 13">
    <name>p109822</name>
</geneLocation>
<keyword evidence="12" id="KW-0614">Plasmid</keyword>
<name>A0A9W3SJB7_BACTU</name>
<dbReference type="Gene3D" id="3.30.460.30">
    <property type="entry name" value="Glutamyl-tRNA reductase, N-terminal domain"/>
    <property type="match status" value="1"/>
</dbReference>
<reference evidence="12 13" key="1">
    <citation type="submission" date="2016-04" db="EMBL/GenBank/DDBJ databases">
        <title>High quality genome of the nematocidal Bacillus thuringiensis MYBT18246.</title>
        <authorList>
            <person name="Hollensteiner J."/>
            <person name="Poehlein A."/>
            <person name="Sproeer C."/>
            <person name="Bunk B."/>
            <person name="Rosenstiel P."/>
            <person name="Schulenburg H."/>
            <person name="Liesegang H."/>
        </authorList>
    </citation>
    <scope>NUCLEOTIDE SEQUENCE [LARGE SCALE GENOMIC DNA]</scope>
    <source>
        <strain evidence="12 13">MYBT18246</strain>
        <plasmid evidence="12 13">p109822</plasmid>
    </source>
</reference>
<dbReference type="PANTHER" id="PTHR43311">
    <property type="entry name" value="GLUTAMATE--TRNA LIGASE"/>
    <property type="match status" value="1"/>
</dbReference>
<feature type="short sequence motif" description="'KMSKS' region" evidence="7">
    <location>
        <begin position="292"/>
        <end position="296"/>
    </location>
</feature>
<dbReference type="Proteomes" id="UP000092743">
    <property type="component" value="Plasmid p109822"/>
</dbReference>
<dbReference type="PROSITE" id="PS00178">
    <property type="entry name" value="AA_TRNA_LIGASE_I"/>
    <property type="match status" value="1"/>
</dbReference>
<feature type="binding site" evidence="7">
    <location>
        <position position="295"/>
    </location>
    <ligand>
        <name>ATP</name>
        <dbReference type="ChEBI" id="CHEBI:30616"/>
    </ligand>
</feature>
<dbReference type="SUPFAM" id="SSF51735">
    <property type="entry name" value="NAD(P)-binding Rossmann-fold domains"/>
    <property type="match status" value="1"/>
</dbReference>
<evidence type="ECO:0000313" key="13">
    <source>
        <dbReference type="Proteomes" id="UP000092743"/>
    </source>
</evidence>
<dbReference type="InterPro" id="IPR049940">
    <property type="entry name" value="GluQ/Sye"/>
</dbReference>
<dbReference type="InterPro" id="IPR045462">
    <property type="entry name" value="aa-tRNA-synth_I_cd-bd"/>
</dbReference>
<dbReference type="GO" id="GO:0004818">
    <property type="term" value="F:glutamate-tRNA ligase activity"/>
    <property type="evidence" value="ECO:0007669"/>
    <property type="project" value="UniProtKB-UniRule"/>
</dbReference>
<comment type="function">
    <text evidence="7">Catalyzes the attachment of glutamate to tRNA(Glu) in a two-step reaction: glutamate is first activated by ATP to form Glu-AMP and then transferred to the acceptor end of tRNA(Glu).</text>
</comment>
<dbReference type="Gene3D" id="3.40.50.620">
    <property type="entry name" value="HUPs"/>
    <property type="match status" value="1"/>
</dbReference>
<evidence type="ECO:0000256" key="6">
    <source>
        <dbReference type="ARBA" id="ARBA00023146"/>
    </source>
</evidence>
<comment type="caution">
    <text evidence="7">Lacks conserved residue(s) required for the propagation of feature annotation.</text>
</comment>
<gene>
    <name evidence="12" type="primary">gltX_2</name>
    <name evidence="7" type="synonym">gltX</name>
    <name evidence="12" type="ORF">BT246_69650</name>
</gene>
<dbReference type="Pfam" id="PF01488">
    <property type="entry name" value="Shikimate_DH"/>
    <property type="match status" value="1"/>
</dbReference>
<dbReference type="GO" id="GO:0006424">
    <property type="term" value="P:glutamyl-tRNA aminoacylation"/>
    <property type="evidence" value="ECO:0007669"/>
    <property type="project" value="UniProtKB-UniRule"/>
</dbReference>
<evidence type="ECO:0000259" key="9">
    <source>
        <dbReference type="Pfam" id="PF01488"/>
    </source>
</evidence>
<evidence type="ECO:0000256" key="2">
    <source>
        <dbReference type="ARBA" id="ARBA00022598"/>
    </source>
</evidence>
<dbReference type="Pfam" id="PF00749">
    <property type="entry name" value="tRNA-synt_1c"/>
    <property type="match status" value="1"/>
</dbReference>
<dbReference type="SUPFAM" id="SSF48163">
    <property type="entry name" value="An anticodon-binding domain of class I aminoacyl-tRNA synthetases"/>
    <property type="match status" value="1"/>
</dbReference>
<organism evidence="12 13">
    <name type="scientific">Bacillus thuringiensis</name>
    <dbReference type="NCBI Taxonomy" id="1428"/>
    <lineage>
        <taxon>Bacteria</taxon>
        <taxon>Bacillati</taxon>
        <taxon>Bacillota</taxon>
        <taxon>Bacilli</taxon>
        <taxon>Bacillales</taxon>
        <taxon>Bacillaceae</taxon>
        <taxon>Bacillus</taxon>
        <taxon>Bacillus cereus group</taxon>
    </lineage>
</organism>
<feature type="domain" description="Glutamyl/glutaminyl-tRNA synthetase class Ib catalytic" evidence="8">
    <location>
        <begin position="34"/>
        <end position="321"/>
    </location>
</feature>
<dbReference type="GO" id="GO:0008883">
    <property type="term" value="F:glutamyl-tRNA reductase activity"/>
    <property type="evidence" value="ECO:0007669"/>
    <property type="project" value="InterPro"/>
</dbReference>
<dbReference type="GO" id="GO:0000049">
    <property type="term" value="F:tRNA binding"/>
    <property type="evidence" value="ECO:0007669"/>
    <property type="project" value="InterPro"/>
</dbReference>
<keyword evidence="7" id="KW-0963">Cytoplasm</keyword>
<keyword evidence="4 7" id="KW-0067">ATP-binding</keyword>
<dbReference type="Gene3D" id="1.10.10.350">
    <property type="match status" value="1"/>
</dbReference>
<evidence type="ECO:0000259" key="11">
    <source>
        <dbReference type="Pfam" id="PF19269"/>
    </source>
</evidence>
<proteinExistence type="inferred from homology"/>
<dbReference type="InterPro" id="IPR036291">
    <property type="entry name" value="NAD(P)-bd_dom_sf"/>
</dbReference>
<evidence type="ECO:0000256" key="1">
    <source>
        <dbReference type="ARBA" id="ARBA00007894"/>
    </source>
</evidence>
<evidence type="ECO:0000256" key="4">
    <source>
        <dbReference type="ARBA" id="ARBA00022840"/>
    </source>
</evidence>
<accession>A0A9W3SJB7</accession>
<evidence type="ECO:0000256" key="3">
    <source>
        <dbReference type="ARBA" id="ARBA00022741"/>
    </source>
</evidence>
<dbReference type="NCBIfam" id="TIGR00464">
    <property type="entry name" value="gltX_bact"/>
    <property type="match status" value="1"/>
</dbReference>
<comment type="catalytic activity">
    <reaction evidence="7">
        <text>tRNA(Glu) + L-glutamate + ATP = L-glutamyl-tRNA(Glu) + AMP + diphosphate</text>
        <dbReference type="Rhea" id="RHEA:23540"/>
        <dbReference type="Rhea" id="RHEA-COMP:9663"/>
        <dbReference type="Rhea" id="RHEA-COMP:9680"/>
        <dbReference type="ChEBI" id="CHEBI:29985"/>
        <dbReference type="ChEBI" id="CHEBI:30616"/>
        <dbReference type="ChEBI" id="CHEBI:33019"/>
        <dbReference type="ChEBI" id="CHEBI:78442"/>
        <dbReference type="ChEBI" id="CHEBI:78520"/>
        <dbReference type="ChEBI" id="CHEBI:456215"/>
        <dbReference type="EC" id="6.1.1.17"/>
    </reaction>
</comment>
<dbReference type="RefSeq" id="WP_065486939.1">
    <property type="nucleotide sequence ID" value="NZ_CP015355.1"/>
</dbReference>